<reference evidence="2" key="1">
    <citation type="submission" date="2013-10" db="EMBL/GenBank/DDBJ databases">
        <title>Genomic analysis of the causative agents of coccidiosis in chickens.</title>
        <authorList>
            <person name="Reid A.J."/>
            <person name="Blake D."/>
            <person name="Billington K."/>
            <person name="Browne H."/>
            <person name="Dunn M."/>
            <person name="Hung S."/>
            <person name="Kawahara F."/>
            <person name="Miranda-Saavedra D."/>
            <person name="Mourier T."/>
            <person name="Nagra H."/>
            <person name="Otto T.D."/>
            <person name="Rawlings N."/>
            <person name="Sanchez A."/>
            <person name="Sanders M."/>
            <person name="Subramaniam C."/>
            <person name="Tay Y."/>
            <person name="Dear P."/>
            <person name="Doerig C."/>
            <person name="Gruber A."/>
            <person name="Parkinson J."/>
            <person name="Shirley M."/>
            <person name="Wan K.L."/>
            <person name="Berriman M."/>
            <person name="Tomley F."/>
            <person name="Pain A."/>
        </authorList>
    </citation>
    <scope>NUCLEOTIDE SEQUENCE [LARGE SCALE GENOMIC DNA]</scope>
    <source>
        <strain evidence="2">Houghton</strain>
    </source>
</reference>
<feature type="compositionally biased region" description="Low complexity" evidence="1">
    <location>
        <begin position="245"/>
        <end position="255"/>
    </location>
</feature>
<feature type="region of interest" description="Disordered" evidence="1">
    <location>
        <begin position="1"/>
        <end position="62"/>
    </location>
</feature>
<feature type="compositionally biased region" description="Basic and acidic residues" evidence="1">
    <location>
        <begin position="531"/>
        <end position="542"/>
    </location>
</feature>
<feature type="compositionally biased region" description="Polar residues" evidence="1">
    <location>
        <begin position="154"/>
        <end position="163"/>
    </location>
</feature>
<dbReference type="OrthoDB" id="350614at2759"/>
<feature type="compositionally biased region" description="Low complexity" evidence="1">
    <location>
        <begin position="687"/>
        <end position="710"/>
    </location>
</feature>
<dbReference type="AlphaFoldDB" id="U6MYB7"/>
<feature type="compositionally biased region" description="Low complexity" evidence="1">
    <location>
        <begin position="219"/>
        <end position="231"/>
    </location>
</feature>
<proteinExistence type="predicted"/>
<dbReference type="RefSeq" id="XP_013437704.1">
    <property type="nucleotide sequence ID" value="XM_013582250.1"/>
</dbReference>
<feature type="compositionally biased region" description="Low complexity" evidence="1">
    <location>
        <begin position="450"/>
        <end position="476"/>
    </location>
</feature>
<dbReference type="GeneID" id="25476774"/>
<feature type="compositionally biased region" description="Polar residues" evidence="1">
    <location>
        <begin position="722"/>
        <end position="735"/>
    </location>
</feature>
<feature type="compositionally biased region" description="Low complexity" evidence="1">
    <location>
        <begin position="319"/>
        <end position="338"/>
    </location>
</feature>
<feature type="compositionally biased region" description="Basic and acidic residues" evidence="1">
    <location>
        <begin position="382"/>
        <end position="394"/>
    </location>
</feature>
<feature type="compositionally biased region" description="Polar residues" evidence="1">
    <location>
        <begin position="571"/>
        <end position="591"/>
    </location>
</feature>
<accession>U6MYB7</accession>
<organism evidence="2 3">
    <name type="scientific">Eimeria necatrix</name>
    <dbReference type="NCBI Taxonomy" id="51315"/>
    <lineage>
        <taxon>Eukaryota</taxon>
        <taxon>Sar</taxon>
        <taxon>Alveolata</taxon>
        <taxon>Apicomplexa</taxon>
        <taxon>Conoidasida</taxon>
        <taxon>Coccidia</taxon>
        <taxon>Eucoccidiorida</taxon>
        <taxon>Eimeriorina</taxon>
        <taxon>Eimeriidae</taxon>
        <taxon>Eimeria</taxon>
    </lineage>
</organism>
<feature type="region of interest" description="Disordered" evidence="1">
    <location>
        <begin position="659"/>
        <end position="767"/>
    </location>
</feature>
<feature type="region of interest" description="Disordered" evidence="1">
    <location>
        <begin position="827"/>
        <end position="848"/>
    </location>
</feature>
<feature type="region of interest" description="Disordered" evidence="1">
    <location>
        <begin position="119"/>
        <end position="163"/>
    </location>
</feature>
<feature type="compositionally biased region" description="Polar residues" evidence="1">
    <location>
        <begin position="829"/>
        <end position="844"/>
    </location>
</feature>
<feature type="compositionally biased region" description="Low complexity" evidence="1">
    <location>
        <begin position="627"/>
        <end position="639"/>
    </location>
</feature>
<feature type="region of interest" description="Disordered" evidence="1">
    <location>
        <begin position="779"/>
        <end position="806"/>
    </location>
</feature>
<dbReference type="EMBL" id="HG725685">
    <property type="protein sequence ID" value="CDJ69237.1"/>
    <property type="molecule type" value="Genomic_DNA"/>
</dbReference>
<feature type="region of interest" description="Disordered" evidence="1">
    <location>
        <begin position="319"/>
        <end position="643"/>
    </location>
</feature>
<evidence type="ECO:0000313" key="2">
    <source>
        <dbReference type="EMBL" id="CDJ69237.1"/>
    </source>
</evidence>
<name>U6MYB7_9EIME</name>
<reference evidence="2" key="2">
    <citation type="submission" date="2013-10" db="EMBL/GenBank/DDBJ databases">
        <authorList>
            <person name="Aslett M."/>
        </authorList>
    </citation>
    <scope>NUCLEOTIDE SEQUENCE [LARGE SCALE GENOMIC DNA]</scope>
    <source>
        <strain evidence="2">Houghton</strain>
    </source>
</reference>
<protein>
    <submittedName>
        <fullName evidence="2">Uncharacterized protein</fullName>
    </submittedName>
</protein>
<feature type="compositionally biased region" description="Basic residues" evidence="1">
    <location>
        <begin position="350"/>
        <end position="361"/>
    </location>
</feature>
<feature type="compositionally biased region" description="Polar residues" evidence="1">
    <location>
        <begin position="661"/>
        <end position="676"/>
    </location>
</feature>
<feature type="compositionally biased region" description="Basic residues" evidence="1">
    <location>
        <begin position="1"/>
        <end position="13"/>
    </location>
</feature>
<feature type="compositionally biased region" description="Basic and acidic residues" evidence="1">
    <location>
        <begin position="119"/>
        <end position="133"/>
    </location>
</feature>
<feature type="compositionally biased region" description="Low complexity" evidence="1">
    <location>
        <begin position="518"/>
        <end position="527"/>
    </location>
</feature>
<evidence type="ECO:0000256" key="1">
    <source>
        <dbReference type="SAM" id="MobiDB-lite"/>
    </source>
</evidence>
<feature type="region of interest" description="Disordered" evidence="1">
    <location>
        <begin position="177"/>
        <end position="263"/>
    </location>
</feature>
<dbReference type="VEuPathDB" id="ToxoDB:ENH_00066390"/>
<dbReference type="Proteomes" id="UP000030754">
    <property type="component" value="Unassembled WGS sequence"/>
</dbReference>
<evidence type="ECO:0000313" key="3">
    <source>
        <dbReference type="Proteomes" id="UP000030754"/>
    </source>
</evidence>
<gene>
    <name evidence="2" type="ORF">ENH_00066390</name>
</gene>
<feature type="compositionally biased region" description="Basic and acidic residues" evidence="1">
    <location>
        <begin position="407"/>
        <end position="418"/>
    </location>
</feature>
<sequence length="959" mass="102883">MRPRQPHRQRRPSPHANWSAGPRDGGGISERLPPAPSDRGSPRTPLDGPYDHYGGYPGGPPLGAPIYPMRRCSDSPGHPLMRMAYCGRSGERAGVPSGHRGHPLRLLQRRMPQSPLEQLHVHQEQQYHADVRSRHPSAWLGRRRSSSSSRSRSNGSYVASRGASSVLSLRHGSFIERDRSRSRSVSTISVNEASDSPRDDAGCSYEQQEQRRRRSWQDRAGGAAAAASSRSRPPEGPFRRSLSRASDVSAASSCESRSRRRWHQQQRGMLLLMHPSGPHSSGRWHAQQQQMLQRQCQQAWQQQHHMMLMQRRGNRCSRSVSSCRSVSPSSISSSGNRPQQQWRRDLSLDRRRHAQQKHRMRDRPMVATNAAVGAELSNRSSRLRDGDAKYKDNKASGVRYTPSRSKFHGDAGGKEPREATAGVAPTMRVDGKPQKTQEAAPVVAADADGSGSRRSWSKSSCAGSSNSSSSSSASSSLTRQPSKPESNTDATSRSLRRPEGSSGSVRESAGEAKSAIDSSSGSSSRGSTAPIDRKRIAEEPHLADASVNPEEPGNSSRKRPRIAGEVEERSGSSISCGSNNDMTHSSGSTECEPTEQFRTAAAAAAAAVTKRACSESARDGAVGAGGSSTRCSSSTTNSGVNREEKLRWRQQCFYEFKAALSSKTNSPASPETTTPAGATHACRDAEVQQQTHQQTQQLQPATATTSAAATPLINGTQHDHFPSTNNQSSGGSDNQAEPPISGGSGTPSVEKPEVSVASAGAGTEVKAAHRPAVVQVAAASPAEGPAARGLSKTSGSRWDKCPGGKVNGSLPLDSTAGGMFAATPAAPTVCNTSSSGQTDQQRQQAESDEEYAVDLSRCIPRPLPSRLAPPLGCSYENHKRFLSLIRSRRNLGKQWRLSVLELHQRQTEYLLLRIDHTAAVLAELEVLRRLLSESQATAAGGQAAESGARTAEGATAAIC</sequence>
<keyword evidence="3" id="KW-1185">Reference proteome</keyword>
<feature type="compositionally biased region" description="Polar residues" evidence="1">
    <location>
        <begin position="477"/>
        <end position="493"/>
    </location>
</feature>